<feature type="region of interest" description="Disordered" evidence="13">
    <location>
        <begin position="251"/>
        <end position="291"/>
    </location>
</feature>
<evidence type="ECO:0000313" key="15">
    <source>
        <dbReference type="EMBL" id="MBB5999264.1"/>
    </source>
</evidence>
<dbReference type="GO" id="GO:0001510">
    <property type="term" value="P:RNA methylation"/>
    <property type="evidence" value="ECO:0007669"/>
    <property type="project" value="InterPro"/>
</dbReference>
<evidence type="ECO:0000256" key="5">
    <source>
        <dbReference type="ARBA" id="ARBA00022679"/>
    </source>
</evidence>
<evidence type="ECO:0000256" key="11">
    <source>
        <dbReference type="ARBA" id="ARBA00035025"/>
    </source>
</evidence>
<dbReference type="EMBL" id="JACHLY010000001">
    <property type="protein sequence ID" value="MBB5999264.1"/>
    <property type="molecule type" value="Genomic_DNA"/>
</dbReference>
<accession>A0A841E9X6</accession>
<feature type="domain" description="Hen1 N-terminal" evidence="14">
    <location>
        <begin position="1"/>
        <end position="243"/>
    </location>
</feature>
<protein>
    <recommendedName>
        <fullName evidence="3">Small RNA 2'-O-methyltransferase</fullName>
        <ecNumber evidence="11">2.1.1.386</ecNumber>
    </recommendedName>
</protein>
<evidence type="ECO:0000256" key="6">
    <source>
        <dbReference type="ARBA" id="ARBA00022691"/>
    </source>
</evidence>
<comment type="catalytic activity">
    <reaction evidence="12">
        <text>small RNA 3'-end nucleotide + S-adenosyl-L-methionine = small RNA 3'-end 2'-O-methylnucleotide + S-adenosyl-L-homocysteine + H(+)</text>
        <dbReference type="Rhea" id="RHEA:37887"/>
        <dbReference type="Rhea" id="RHEA-COMP:10415"/>
        <dbReference type="Rhea" id="RHEA-COMP:10416"/>
        <dbReference type="ChEBI" id="CHEBI:15378"/>
        <dbReference type="ChEBI" id="CHEBI:57856"/>
        <dbReference type="ChEBI" id="CHEBI:59789"/>
        <dbReference type="ChEBI" id="CHEBI:74896"/>
        <dbReference type="ChEBI" id="CHEBI:74898"/>
        <dbReference type="EC" id="2.1.1.386"/>
    </reaction>
</comment>
<evidence type="ECO:0000313" key="16">
    <source>
        <dbReference type="Proteomes" id="UP000578077"/>
    </source>
</evidence>
<evidence type="ECO:0000259" key="14">
    <source>
        <dbReference type="Pfam" id="PF12623"/>
    </source>
</evidence>
<evidence type="ECO:0000256" key="8">
    <source>
        <dbReference type="ARBA" id="ARBA00022842"/>
    </source>
</evidence>
<evidence type="ECO:0000256" key="4">
    <source>
        <dbReference type="ARBA" id="ARBA00022603"/>
    </source>
</evidence>
<dbReference type="CDD" id="cd02440">
    <property type="entry name" value="AdoMet_MTases"/>
    <property type="match status" value="1"/>
</dbReference>
<comment type="caution">
    <text evidence="15">The sequence shown here is derived from an EMBL/GenBank/DDBJ whole genome shotgun (WGS) entry which is preliminary data.</text>
</comment>
<dbReference type="GO" id="GO:0046872">
    <property type="term" value="F:metal ion binding"/>
    <property type="evidence" value="ECO:0007669"/>
    <property type="project" value="UniProtKB-KW"/>
</dbReference>
<evidence type="ECO:0000256" key="13">
    <source>
        <dbReference type="SAM" id="MobiDB-lite"/>
    </source>
</evidence>
<dbReference type="Gene3D" id="3.40.50.150">
    <property type="entry name" value="Vaccinia Virus protein VP39"/>
    <property type="match status" value="1"/>
</dbReference>
<dbReference type="GO" id="GO:0090486">
    <property type="term" value="F:small RNA 2'-O-methyltransferase activity"/>
    <property type="evidence" value="ECO:0007669"/>
    <property type="project" value="UniProtKB-EC"/>
</dbReference>
<dbReference type="Proteomes" id="UP000578077">
    <property type="component" value="Unassembled WGS sequence"/>
</dbReference>
<feature type="compositionally biased region" description="Low complexity" evidence="13">
    <location>
        <begin position="251"/>
        <end position="268"/>
    </location>
</feature>
<gene>
    <name evidence="15" type="ORF">HNR25_003015</name>
</gene>
<feature type="region of interest" description="Disordered" evidence="13">
    <location>
        <begin position="307"/>
        <end position="326"/>
    </location>
</feature>
<evidence type="ECO:0000256" key="1">
    <source>
        <dbReference type="ARBA" id="ARBA00001946"/>
    </source>
</evidence>
<keyword evidence="10" id="KW-0943">RNA-mediated gene silencing</keyword>
<dbReference type="GO" id="GO:0003723">
    <property type="term" value="F:RNA binding"/>
    <property type="evidence" value="ECO:0007669"/>
    <property type="project" value="UniProtKB-KW"/>
</dbReference>
<proteinExistence type="inferred from homology"/>
<dbReference type="NCBIfam" id="TIGR04074">
    <property type="entry name" value="bacter_Hen1"/>
    <property type="match status" value="1"/>
</dbReference>
<reference evidence="15 16" key="1">
    <citation type="submission" date="2020-08" db="EMBL/GenBank/DDBJ databases">
        <title>Sequencing the genomes of 1000 actinobacteria strains.</title>
        <authorList>
            <person name="Klenk H.-P."/>
        </authorList>
    </citation>
    <scope>NUCLEOTIDE SEQUENCE [LARGE SCALE GENOMIC DNA]</scope>
    <source>
        <strain evidence="15 16">DSM 44593</strain>
    </source>
</reference>
<comment type="similarity">
    <text evidence="2">Belongs to the methyltransferase superfamily. HEN1 family.</text>
</comment>
<dbReference type="Pfam" id="PF13489">
    <property type="entry name" value="Methyltransf_23"/>
    <property type="match status" value="1"/>
</dbReference>
<evidence type="ECO:0000256" key="2">
    <source>
        <dbReference type="ARBA" id="ARBA00009026"/>
    </source>
</evidence>
<evidence type="ECO:0000256" key="9">
    <source>
        <dbReference type="ARBA" id="ARBA00022884"/>
    </source>
</evidence>
<dbReference type="AlphaFoldDB" id="A0A841E9X6"/>
<keyword evidence="16" id="KW-1185">Reference proteome</keyword>
<organism evidence="15 16">
    <name type="scientific">Streptomonospora salina</name>
    <dbReference type="NCBI Taxonomy" id="104205"/>
    <lineage>
        <taxon>Bacteria</taxon>
        <taxon>Bacillati</taxon>
        <taxon>Actinomycetota</taxon>
        <taxon>Actinomycetes</taxon>
        <taxon>Streptosporangiales</taxon>
        <taxon>Nocardiopsidaceae</taxon>
        <taxon>Streptomonospora</taxon>
    </lineage>
</organism>
<dbReference type="RefSeq" id="WP_184635990.1">
    <property type="nucleotide sequence ID" value="NZ_BAABKT010000026.1"/>
</dbReference>
<dbReference type="InterPro" id="IPR026610">
    <property type="entry name" value="Hen1"/>
</dbReference>
<dbReference type="InterPro" id="IPR038546">
    <property type="entry name" value="Hen1_N_sf"/>
</dbReference>
<dbReference type="InterPro" id="IPR029063">
    <property type="entry name" value="SAM-dependent_MTases_sf"/>
</dbReference>
<keyword evidence="9" id="KW-0694">RNA-binding</keyword>
<evidence type="ECO:0000256" key="12">
    <source>
        <dbReference type="ARBA" id="ARBA00048418"/>
    </source>
</evidence>
<evidence type="ECO:0000256" key="10">
    <source>
        <dbReference type="ARBA" id="ARBA00023158"/>
    </source>
</evidence>
<name>A0A841E9X6_9ACTN</name>
<evidence type="ECO:0000256" key="7">
    <source>
        <dbReference type="ARBA" id="ARBA00022723"/>
    </source>
</evidence>
<dbReference type="GO" id="GO:0031047">
    <property type="term" value="P:regulatory ncRNA-mediated gene silencing"/>
    <property type="evidence" value="ECO:0007669"/>
    <property type="project" value="UniProtKB-KW"/>
</dbReference>
<comment type="cofactor">
    <cofactor evidence="1">
        <name>Mg(2+)</name>
        <dbReference type="ChEBI" id="CHEBI:18420"/>
    </cofactor>
</comment>
<dbReference type="EC" id="2.1.1.386" evidence="11"/>
<dbReference type="InterPro" id="IPR024026">
    <property type="entry name" value="3'-RNA_MeTfrase_Hen1_bac"/>
</dbReference>
<dbReference type="Pfam" id="PF12623">
    <property type="entry name" value="Hen1_L"/>
    <property type="match status" value="1"/>
</dbReference>
<keyword evidence="4 15" id="KW-0489">Methyltransferase</keyword>
<keyword evidence="8" id="KW-0460">Magnesium</keyword>
<keyword evidence="7" id="KW-0479">Metal-binding</keyword>
<dbReference type="InterPro" id="IPR024740">
    <property type="entry name" value="Hen1_N"/>
</dbReference>
<dbReference type="SUPFAM" id="SSF53335">
    <property type="entry name" value="S-adenosyl-L-methionine-dependent methyltransferases"/>
    <property type="match status" value="1"/>
</dbReference>
<dbReference type="PANTHER" id="PTHR21404">
    <property type="entry name" value="HEN1"/>
    <property type="match status" value="1"/>
</dbReference>
<keyword evidence="5 15" id="KW-0808">Transferase</keyword>
<sequence length="534" mass="57177">MLLTITTTREPATDLGFLLHKHPDRVQGFTQSYGTAHVFYPESAAERCTAALLLEVDPQALLRTRGPGSGSAGFSLAQYVNDRPYAASSLFAVALGDVFRTALRGTCKARPELAAEPLPLTLHLPAVPCRGGQDRARRLFEPLGWEVDARPVPLDPALPDWGDSRYIGLTLTGRLRLCDALSHLYVLLPVLDGTKHYWVGRDEIDKLLRTAEGWLPGHPERAWITRRYLARSDRLVRTAITRLGELDDLAAADPADSAGPAEAAAVATEPDEEEPPQLDPPRAEPAPAASAEPAAIGVTGVTAATGAADADGTDAGAAAAQPREQAPSLAVQRAEAVHSVLRAEAVHSVLRAEGVRSVLDLGCGAGKLLSRLLEDPGFTVLAGADVSAATLQHAGRRLGLDRVPEHEQRRLTLFAASVVYGDPRFRGYDAAVLMEVVEHIDPGRLPAAAEAVFGRAAPGTVVVTTPNAEYNARYASLPEGAFRHTDHRFEWTRAEFRAWADGVADTYGYRVRHLPVGPETPDCGASTQMGVFAK</sequence>
<evidence type="ECO:0000256" key="3">
    <source>
        <dbReference type="ARBA" id="ARBA00021330"/>
    </source>
</evidence>
<dbReference type="PANTHER" id="PTHR21404:SF3">
    <property type="entry name" value="SMALL RNA 2'-O-METHYLTRANSFERASE"/>
    <property type="match status" value="1"/>
</dbReference>
<feature type="compositionally biased region" description="Low complexity" evidence="13">
    <location>
        <begin position="307"/>
        <end position="320"/>
    </location>
</feature>
<keyword evidence="6" id="KW-0949">S-adenosyl-L-methionine</keyword>
<dbReference type="Gene3D" id="3.30.1610.20">
    <property type="entry name" value="Hen1, N-terminal domain"/>
    <property type="match status" value="1"/>
</dbReference>